<organism evidence="2 3">
    <name type="scientific">Bifidobacterium thermacidophilum subsp. thermacidophilum</name>
    <dbReference type="NCBI Taxonomy" id="79262"/>
    <lineage>
        <taxon>Bacteria</taxon>
        <taxon>Bacillati</taxon>
        <taxon>Actinomycetota</taxon>
        <taxon>Actinomycetes</taxon>
        <taxon>Bifidobacteriales</taxon>
        <taxon>Bifidobacteriaceae</taxon>
        <taxon>Bifidobacterium</taxon>
    </lineage>
</organism>
<dbReference type="Proteomes" id="UP000029003">
    <property type="component" value="Unassembled WGS sequence"/>
</dbReference>
<evidence type="ECO:0000256" key="1">
    <source>
        <dbReference type="SAM" id="MobiDB-lite"/>
    </source>
</evidence>
<sequence length="183" mass="20387">MYHRAKPAVSDRRQPQNSERNTLTHNGTTIGGAPKPHNIRKLRKHNQNHADNGNRTPRRNVLPTLCPQFAHDFGQTARVAPPIPGSWTRSRFSLATRLLQRITCTQHGTLHESLCAHSETRSPIATANDGGCTSAGILAYRQDAGIHKDRNVVINRLVTQSFRKITVKSAFHSRSRSAGRVYS</sequence>
<feature type="compositionally biased region" description="Polar residues" evidence="1">
    <location>
        <begin position="15"/>
        <end position="28"/>
    </location>
</feature>
<proteinExistence type="predicted"/>
<comment type="caution">
    <text evidence="2">The sequence shown here is derived from an EMBL/GenBank/DDBJ whole genome shotgun (WGS) entry which is preliminary data.</text>
</comment>
<protein>
    <submittedName>
        <fullName evidence="2">Uncharacterized protein</fullName>
    </submittedName>
</protein>
<dbReference type="EMBL" id="JGZT01000007">
    <property type="protein sequence ID" value="KFJ02217.1"/>
    <property type="molecule type" value="Genomic_DNA"/>
</dbReference>
<feature type="region of interest" description="Disordered" evidence="1">
    <location>
        <begin position="1"/>
        <end position="39"/>
    </location>
</feature>
<gene>
    <name evidence="2" type="ORF">THER5_0388</name>
</gene>
<reference evidence="2 3" key="1">
    <citation type="submission" date="2014-03" db="EMBL/GenBank/DDBJ databases">
        <title>Genomics of Bifidobacteria.</title>
        <authorList>
            <person name="Ventura M."/>
            <person name="Milani C."/>
            <person name="Lugli G.A."/>
        </authorList>
    </citation>
    <scope>NUCLEOTIDE SEQUENCE [LARGE SCALE GENOMIC DNA]</scope>
    <source>
        <strain evidence="2 3">LMG 21395</strain>
    </source>
</reference>
<accession>A0A087E366</accession>
<evidence type="ECO:0000313" key="3">
    <source>
        <dbReference type="Proteomes" id="UP000029003"/>
    </source>
</evidence>
<evidence type="ECO:0000313" key="2">
    <source>
        <dbReference type="EMBL" id="KFJ02217.1"/>
    </source>
</evidence>
<name>A0A087E366_9BIFI</name>
<dbReference type="AlphaFoldDB" id="A0A087E366"/>